<organism evidence="8 9">
    <name type="scientific">Furculomyces boomerangus</name>
    <dbReference type="NCBI Taxonomy" id="61424"/>
    <lineage>
        <taxon>Eukaryota</taxon>
        <taxon>Fungi</taxon>
        <taxon>Fungi incertae sedis</taxon>
        <taxon>Zoopagomycota</taxon>
        <taxon>Kickxellomycotina</taxon>
        <taxon>Harpellomycetes</taxon>
        <taxon>Harpellales</taxon>
        <taxon>Harpellaceae</taxon>
        <taxon>Furculomyces</taxon>
    </lineage>
</organism>
<keyword evidence="6" id="KW-0472">Membrane</keyword>
<dbReference type="Proteomes" id="UP000245699">
    <property type="component" value="Unassembled WGS sequence"/>
</dbReference>
<keyword evidence="6" id="KW-1133">Transmembrane helix</keyword>
<dbReference type="GO" id="GO:0008270">
    <property type="term" value="F:zinc ion binding"/>
    <property type="evidence" value="ECO:0007669"/>
    <property type="project" value="UniProtKB-KW"/>
</dbReference>
<sequence>MTDDEFFYMQKIEDNFCRNFTCCGKSLTDLHELLNHYEESHVKLCPYKQPNTTEESLINNIPQDDTDKKLSNPYTDFTFQQNTTQHYLQTPISTDKNYKDIGHSFESSMFSFDPTHSLETNTGNCGVAHSDIVLDQNNSVLQAKKGIDTTNYSHLWNRLDDDKEFGSESMFFVNDVEMLNIFNDDIHPSVHNTINPNNLFIRNSALNRRCISYENRILSSKLKKCTITTNQTKKRSNKLPLSDRKQVNIQNTHLSKDANKNLSITHQINKNSPKKTKAYNNVISLYNKPILKKAGTSPIIEKSPLSVFDLHNSPLSVDEEALAGFSSDYSFTTIGKNLTENSMFDTVYNIQKGNLRQPIKPKTGRKSYTNLTVENKCTTSMNYSKKEDPEYDDLNCNVDLTNTDPFENVSLKGLNKDIFCSSNSSESVNLDKKRNLWDIIETDGSNLSIYSDEKSAENINNLPTESSNNKSRGFSNSKSVDALNLKRSFAASTALYDDNLILDLINSNNPIFIVNNNENQTSGKPLHDLKRKQNILKYDRSMSIDNKSFIDLKTRKEILDGLFRNSDIGLEGIITGDTNELGDTQEQTILKSPVEKIKKRSKKTFSSTPNLLGLKGISNSRESMNADSGMVERPYLCEVSGCNRSYKNSNGLKYHMMHGHNEDTMADSLKPYKCLVPNCYRAYKNLNGLKLNMMKLLAIFTVIAYVLVSVTGLQYTLQSMPMGNNPSKCISTWIPKDLPVKVRVKSTPNMDGQVIGVNIFDDSANNNKYAQQTGISDQTFTFHTQAHSNVIVCVDNILAQGIQRTNQQSEILLKIDAGSNVDDYRKMILNSELTPIEAELKRLESNLEDVQDFLGYLQTREYQLRDMSEAANARVSTFSLLTVGVLVGIAIWQVFYLRRFFHAKKLI</sequence>
<feature type="transmembrane region" description="Helical" evidence="6">
    <location>
        <begin position="875"/>
        <end position="897"/>
    </location>
</feature>
<keyword evidence="6" id="KW-0812">Transmembrane</keyword>
<evidence type="ECO:0000313" key="8">
    <source>
        <dbReference type="EMBL" id="PVU90433.1"/>
    </source>
</evidence>
<dbReference type="PANTHER" id="PTHR23057:SF0">
    <property type="entry name" value="JUXTAPOSED WITH ANOTHER ZINC FINGER PROTEIN 1"/>
    <property type="match status" value="1"/>
</dbReference>
<dbReference type="InterPro" id="IPR009038">
    <property type="entry name" value="GOLD_dom"/>
</dbReference>
<keyword evidence="4" id="KW-0862">Zinc</keyword>
<dbReference type="AlphaFoldDB" id="A0A2T9YDM3"/>
<dbReference type="Gene3D" id="3.30.160.60">
    <property type="entry name" value="Classic Zinc Finger"/>
    <property type="match status" value="1"/>
</dbReference>
<feature type="domain" description="C2H2-type" evidence="7">
    <location>
        <begin position="635"/>
        <end position="665"/>
    </location>
</feature>
<dbReference type="PROSITE" id="PS50157">
    <property type="entry name" value="ZINC_FINGER_C2H2_2"/>
    <property type="match status" value="1"/>
</dbReference>
<dbReference type="InterPro" id="IPR013087">
    <property type="entry name" value="Znf_C2H2_type"/>
</dbReference>
<dbReference type="SMART" id="SM01190">
    <property type="entry name" value="EMP24_GP25L"/>
    <property type="match status" value="1"/>
</dbReference>
<dbReference type="InterPro" id="IPR051580">
    <property type="entry name" value="ZnF-Chromatin_assoc"/>
</dbReference>
<dbReference type="SUPFAM" id="SSF57667">
    <property type="entry name" value="beta-beta-alpha zinc fingers"/>
    <property type="match status" value="1"/>
</dbReference>
<dbReference type="SMART" id="SM00355">
    <property type="entry name" value="ZnF_C2H2"/>
    <property type="match status" value="2"/>
</dbReference>
<evidence type="ECO:0000256" key="5">
    <source>
        <dbReference type="PROSITE-ProRule" id="PRU00042"/>
    </source>
</evidence>
<dbReference type="Pfam" id="PF01105">
    <property type="entry name" value="EMP24_GP25L"/>
    <property type="match status" value="1"/>
</dbReference>
<reference evidence="8 9" key="1">
    <citation type="journal article" date="2018" name="MBio">
        <title>Comparative Genomics Reveals the Core Gene Toolbox for the Fungus-Insect Symbiosis.</title>
        <authorList>
            <person name="Wang Y."/>
            <person name="Stata M."/>
            <person name="Wang W."/>
            <person name="Stajich J.E."/>
            <person name="White M.M."/>
            <person name="Moncalvo J.M."/>
        </authorList>
    </citation>
    <scope>NUCLEOTIDE SEQUENCE [LARGE SCALE GENOMIC DNA]</scope>
    <source>
        <strain evidence="8 9">AUS-77-4</strain>
    </source>
</reference>
<accession>A0A2T9YDM3</accession>
<keyword evidence="3 5" id="KW-0863">Zinc-finger</keyword>
<name>A0A2T9YDM3_9FUNG</name>
<evidence type="ECO:0000256" key="4">
    <source>
        <dbReference type="ARBA" id="ARBA00022833"/>
    </source>
</evidence>
<gene>
    <name evidence="8" type="ORF">BB559_004626</name>
</gene>
<comment type="caution">
    <text evidence="8">The sequence shown here is derived from an EMBL/GenBank/DDBJ whole genome shotgun (WGS) entry which is preliminary data.</text>
</comment>
<feature type="transmembrane region" description="Helical" evidence="6">
    <location>
        <begin position="696"/>
        <end position="717"/>
    </location>
</feature>
<keyword evidence="2" id="KW-0677">Repeat</keyword>
<evidence type="ECO:0000256" key="1">
    <source>
        <dbReference type="ARBA" id="ARBA00022723"/>
    </source>
</evidence>
<evidence type="ECO:0000259" key="7">
    <source>
        <dbReference type="PROSITE" id="PS50157"/>
    </source>
</evidence>
<evidence type="ECO:0000256" key="2">
    <source>
        <dbReference type="ARBA" id="ARBA00022737"/>
    </source>
</evidence>
<evidence type="ECO:0000313" key="9">
    <source>
        <dbReference type="Proteomes" id="UP000245699"/>
    </source>
</evidence>
<dbReference type="OrthoDB" id="759142at2759"/>
<dbReference type="PANTHER" id="PTHR23057">
    <property type="entry name" value="JUXTAPOSED WITH ANOTHER ZINC FINGER PROTEIN 1"/>
    <property type="match status" value="1"/>
</dbReference>
<keyword evidence="1" id="KW-0479">Metal-binding</keyword>
<dbReference type="GO" id="GO:0005634">
    <property type="term" value="C:nucleus"/>
    <property type="evidence" value="ECO:0007669"/>
    <property type="project" value="TreeGrafter"/>
</dbReference>
<keyword evidence="9" id="KW-1185">Reference proteome</keyword>
<dbReference type="InterPro" id="IPR036236">
    <property type="entry name" value="Znf_C2H2_sf"/>
</dbReference>
<proteinExistence type="predicted"/>
<evidence type="ECO:0000256" key="6">
    <source>
        <dbReference type="SAM" id="Phobius"/>
    </source>
</evidence>
<dbReference type="PROSITE" id="PS00028">
    <property type="entry name" value="ZINC_FINGER_C2H2_1"/>
    <property type="match status" value="1"/>
</dbReference>
<evidence type="ECO:0000256" key="3">
    <source>
        <dbReference type="ARBA" id="ARBA00022771"/>
    </source>
</evidence>
<dbReference type="EMBL" id="MBFT01000482">
    <property type="protein sequence ID" value="PVU90433.1"/>
    <property type="molecule type" value="Genomic_DNA"/>
</dbReference>
<protein>
    <recommendedName>
        <fullName evidence="7">C2H2-type domain-containing protein</fullName>
    </recommendedName>
</protein>
<dbReference type="STRING" id="61424.A0A2T9YDM3"/>